<comment type="cofactor">
    <cofactor evidence="1">
        <name>pyridoxal 5'-phosphate</name>
        <dbReference type="ChEBI" id="CHEBI:597326"/>
    </cofactor>
</comment>
<name>A0A0M2SPY9_9STAP</name>
<evidence type="ECO:0000259" key="3">
    <source>
        <dbReference type="Pfam" id="PF00266"/>
    </source>
</evidence>
<evidence type="ECO:0000313" key="5">
    <source>
        <dbReference type="Proteomes" id="UP000034287"/>
    </source>
</evidence>
<organism evidence="4 5">
    <name type="scientific">Salinicoccus sediminis</name>
    <dbReference type="NCBI Taxonomy" id="1432562"/>
    <lineage>
        <taxon>Bacteria</taxon>
        <taxon>Bacillati</taxon>
        <taxon>Bacillota</taxon>
        <taxon>Bacilli</taxon>
        <taxon>Bacillales</taxon>
        <taxon>Staphylococcaceae</taxon>
        <taxon>Salinicoccus</taxon>
    </lineage>
</organism>
<keyword evidence="5" id="KW-1185">Reference proteome</keyword>
<dbReference type="InterPro" id="IPR015421">
    <property type="entry name" value="PyrdxlP-dep_Trfase_major"/>
</dbReference>
<dbReference type="Pfam" id="PF00266">
    <property type="entry name" value="Aminotran_5"/>
    <property type="match status" value="1"/>
</dbReference>
<dbReference type="GO" id="GO:0003824">
    <property type="term" value="F:catalytic activity"/>
    <property type="evidence" value="ECO:0007669"/>
    <property type="project" value="UniProtKB-ARBA"/>
</dbReference>
<dbReference type="OrthoDB" id="9808002at2"/>
<reference evidence="4 5" key="1">
    <citation type="submission" date="2015-04" db="EMBL/GenBank/DDBJ databases">
        <title>Taxonomic description and genome sequence of Salinicoccus sediminis sp. nov., a novel hyper halotolerant bacterium isolated from marine sediment.</title>
        <authorList>
            <person name="Mathan Kumar R."/>
            <person name="Kaur G."/>
            <person name="Kumar N."/>
            <person name="Kumar A."/>
            <person name="Singh N.K."/>
            <person name="Kaur N."/>
            <person name="Mayilraj S."/>
        </authorList>
    </citation>
    <scope>NUCLEOTIDE SEQUENCE [LARGE SCALE GENOMIC DNA]</scope>
    <source>
        <strain evidence="4 5">SV-16</strain>
    </source>
</reference>
<evidence type="ECO:0000256" key="1">
    <source>
        <dbReference type="ARBA" id="ARBA00001933"/>
    </source>
</evidence>
<gene>
    <name evidence="4" type="ORF">WN59_02760</name>
</gene>
<dbReference type="SUPFAM" id="SSF53383">
    <property type="entry name" value="PLP-dependent transferases"/>
    <property type="match status" value="1"/>
</dbReference>
<dbReference type="PANTHER" id="PTHR11601">
    <property type="entry name" value="CYSTEINE DESULFURYLASE FAMILY MEMBER"/>
    <property type="match status" value="1"/>
</dbReference>
<dbReference type="Proteomes" id="UP000034287">
    <property type="component" value="Unassembled WGS sequence"/>
</dbReference>
<dbReference type="InterPro" id="IPR000192">
    <property type="entry name" value="Aminotrans_V_dom"/>
</dbReference>
<dbReference type="EMBL" id="LAYZ01000001">
    <property type="protein sequence ID" value="KKK35756.1"/>
    <property type="molecule type" value="Genomic_DNA"/>
</dbReference>
<comment type="caution">
    <text evidence="4">The sequence shown here is derived from an EMBL/GenBank/DDBJ whole genome shotgun (WGS) entry which is preliminary data.</text>
</comment>
<dbReference type="InterPro" id="IPR015422">
    <property type="entry name" value="PyrdxlP-dep_Trfase_small"/>
</dbReference>
<accession>A0A0M2SPY9</accession>
<dbReference type="InterPro" id="IPR015424">
    <property type="entry name" value="PyrdxlP-dep_Trfase"/>
</dbReference>
<feature type="domain" description="Aminotransferase class V" evidence="3">
    <location>
        <begin position="2"/>
        <end position="359"/>
    </location>
</feature>
<proteinExistence type="predicted"/>
<sequence length="375" mass="40406">MIYMDNAAATRPFEEALETFEQVNRNYYYNTASIHPEGRRTGQLLEASRKQVLELLGLGGHGCVFTSGATESNNIAIQGVLKNKKQFGSTVLVSEIEHPSVINVIEEMKNEGFDVKYIGTKENGQIDLEDLGEKLDNDVVFVTVMAVNNITGVIQPVSEIAKILKNYPKVHFHVDATQAMGKVDMDLGGADTLSLSAHKFHGLKGAGALIVKREGIVRPVMYGGGHESGIRSGTVNLGAVAAMAKAMRIATENREENYRRVARYNERVRDAVSALPSVHVQPGGVPHILNLSFEGAMGEVVVNALGARGIMVSTTSACASKLAVLNETLVAMDNTEAIVKGSIRISFSSFTTDEEADILIEALKGVHKEIGGVLK</sequence>
<evidence type="ECO:0000313" key="4">
    <source>
        <dbReference type="EMBL" id="KKK35756.1"/>
    </source>
</evidence>
<dbReference type="PATRIC" id="fig|1432562.3.peg.566"/>
<dbReference type="PIRSF" id="PIRSF005572">
    <property type="entry name" value="NifS"/>
    <property type="match status" value="1"/>
</dbReference>
<dbReference type="Gene3D" id="3.90.1150.10">
    <property type="entry name" value="Aspartate Aminotransferase, domain 1"/>
    <property type="match status" value="1"/>
</dbReference>
<dbReference type="AlphaFoldDB" id="A0A0M2SPY9"/>
<keyword evidence="2" id="KW-0663">Pyridoxal phosphate</keyword>
<protein>
    <recommendedName>
        <fullName evidence="3">Aminotransferase class V domain-containing protein</fullName>
    </recommendedName>
</protein>
<evidence type="ECO:0000256" key="2">
    <source>
        <dbReference type="ARBA" id="ARBA00022898"/>
    </source>
</evidence>
<dbReference type="Gene3D" id="3.40.640.10">
    <property type="entry name" value="Type I PLP-dependent aspartate aminotransferase-like (Major domain)"/>
    <property type="match status" value="1"/>
</dbReference>
<dbReference type="InterPro" id="IPR016454">
    <property type="entry name" value="Cysteine_dSase"/>
</dbReference>
<dbReference type="STRING" id="1432562.WN59_02760"/>
<dbReference type="PANTHER" id="PTHR11601:SF50">
    <property type="entry name" value="CYSTEINE DESULFURASE ISCS 2-RELATED"/>
    <property type="match status" value="1"/>
</dbReference>